<organism evidence="2 3">
    <name type="scientific">Clostridium cavendishii DSM 21758</name>
    <dbReference type="NCBI Taxonomy" id="1121302"/>
    <lineage>
        <taxon>Bacteria</taxon>
        <taxon>Bacillati</taxon>
        <taxon>Bacillota</taxon>
        <taxon>Clostridia</taxon>
        <taxon>Eubacteriales</taxon>
        <taxon>Clostridiaceae</taxon>
        <taxon>Clostridium</taxon>
    </lineage>
</organism>
<dbReference type="Pfam" id="PF10960">
    <property type="entry name" value="Holin_BhlA"/>
    <property type="match status" value="1"/>
</dbReference>
<proteinExistence type="predicted"/>
<keyword evidence="1" id="KW-0472">Membrane</keyword>
<dbReference type="AlphaFoldDB" id="A0A1M6HTL7"/>
<keyword evidence="3" id="KW-1185">Reference proteome</keyword>
<name>A0A1M6HTL7_9CLOT</name>
<sequence>MDELLREAVNQGLGYGLFVFLLLYVLKTTGERETRYQNMLDKLTEKFNIIEDVEEDVKEIKSHIFKK</sequence>
<evidence type="ECO:0000313" key="2">
    <source>
        <dbReference type="EMBL" id="SHJ25539.1"/>
    </source>
</evidence>
<evidence type="ECO:0000313" key="3">
    <source>
        <dbReference type="Proteomes" id="UP000184310"/>
    </source>
</evidence>
<protein>
    <submittedName>
        <fullName evidence="2">BhlA holin family protein</fullName>
    </submittedName>
</protein>
<dbReference type="InterPro" id="IPR024405">
    <property type="entry name" value="Phage_BhlA/UviB"/>
</dbReference>
<dbReference type="EMBL" id="FQZB01000007">
    <property type="protein sequence ID" value="SHJ25539.1"/>
    <property type="molecule type" value="Genomic_DNA"/>
</dbReference>
<feature type="transmembrane region" description="Helical" evidence="1">
    <location>
        <begin position="12"/>
        <end position="30"/>
    </location>
</feature>
<accession>A0A1M6HTL7</accession>
<gene>
    <name evidence="2" type="ORF">SAMN02745163_01575</name>
</gene>
<evidence type="ECO:0000256" key="1">
    <source>
        <dbReference type="SAM" id="Phobius"/>
    </source>
</evidence>
<keyword evidence="1" id="KW-0812">Transmembrane</keyword>
<dbReference type="RefSeq" id="WP_072986131.1">
    <property type="nucleotide sequence ID" value="NZ_FQZB01000007.1"/>
</dbReference>
<dbReference type="STRING" id="1121302.SAMN02745163_01575"/>
<keyword evidence="1" id="KW-1133">Transmembrane helix</keyword>
<reference evidence="2 3" key="1">
    <citation type="submission" date="2016-11" db="EMBL/GenBank/DDBJ databases">
        <authorList>
            <person name="Jaros S."/>
            <person name="Januszkiewicz K."/>
            <person name="Wedrychowicz H."/>
        </authorList>
    </citation>
    <scope>NUCLEOTIDE SEQUENCE [LARGE SCALE GENOMIC DNA]</scope>
    <source>
        <strain evidence="2 3">DSM 21758</strain>
    </source>
</reference>
<dbReference type="Proteomes" id="UP000184310">
    <property type="component" value="Unassembled WGS sequence"/>
</dbReference>